<keyword evidence="2" id="KW-1185">Reference proteome</keyword>
<dbReference type="WormBase" id="W04G5.3">
    <property type="protein sequence ID" value="CE14586"/>
    <property type="gene ID" value="WBGene00012264"/>
</dbReference>
<dbReference type="Proteomes" id="UP000001940">
    <property type="component" value="Chromosome I"/>
</dbReference>
<name>O18168_CAEEL</name>
<dbReference type="InParanoid" id="O18168"/>
<dbReference type="PIR" id="T26170">
    <property type="entry name" value="T26170"/>
</dbReference>
<dbReference type="KEGG" id="cel:CELE_W04G5.3"/>
<protein>
    <submittedName>
        <fullName evidence="1">Ovule protein</fullName>
    </submittedName>
</protein>
<proteinExistence type="predicted"/>
<dbReference type="GeneID" id="189199"/>
<evidence type="ECO:0000313" key="3">
    <source>
        <dbReference type="WormBase" id="W04G5.3"/>
    </source>
</evidence>
<sequence>MHERPSGRRFLELFILPDSCPSKKLEELQQKKKVTCWTKEQFLILKFLIFLNLSNLIKFNLNIPSILRLQCI</sequence>
<evidence type="ECO:0000313" key="1">
    <source>
        <dbReference type="EMBL" id="CAB07680.1"/>
    </source>
</evidence>
<evidence type="ECO:0000313" key="2">
    <source>
        <dbReference type="Proteomes" id="UP000001940"/>
    </source>
</evidence>
<dbReference type="AGR" id="WB:WBGene00012264"/>
<organism evidence="1 2">
    <name type="scientific">Caenorhabditis elegans</name>
    <dbReference type="NCBI Taxonomy" id="6239"/>
    <lineage>
        <taxon>Eukaryota</taxon>
        <taxon>Metazoa</taxon>
        <taxon>Ecdysozoa</taxon>
        <taxon>Nematoda</taxon>
        <taxon>Chromadorea</taxon>
        <taxon>Rhabditida</taxon>
        <taxon>Rhabditina</taxon>
        <taxon>Rhabditomorpha</taxon>
        <taxon>Rhabditoidea</taxon>
        <taxon>Rhabditidae</taxon>
        <taxon>Peloderinae</taxon>
        <taxon>Caenorhabditis</taxon>
    </lineage>
</organism>
<reference evidence="1 2" key="1">
    <citation type="journal article" date="1998" name="Science">
        <title>Genome sequence of the nematode C. elegans: a platform for investigating biology.</title>
        <authorList>
            <consortium name="The C. elegans sequencing consortium"/>
            <person name="Sulson J.E."/>
            <person name="Waterston R."/>
        </authorList>
    </citation>
    <scope>NUCLEOTIDE SEQUENCE [LARGE SCALE GENOMIC DNA]</scope>
    <source>
        <strain evidence="1 2">Bristol N2</strain>
    </source>
</reference>
<dbReference type="SMR" id="O18168"/>
<dbReference type="HOGENOM" id="CLU_202065_0_0_1"/>
<dbReference type="CTD" id="189199"/>
<gene>
    <name evidence="1" type="ORF">CELE_W04G5.3</name>
    <name evidence="1 3" type="ORF">W04G5.3</name>
</gene>
<dbReference type="EMBL" id="BX284601">
    <property type="protein sequence ID" value="CAB07680.1"/>
    <property type="molecule type" value="Genomic_DNA"/>
</dbReference>
<dbReference type="UCSC" id="W04G5.3">
    <property type="organism name" value="c. elegans"/>
</dbReference>
<accession>O18168</accession>
<dbReference type="PaxDb" id="6239-W04G5.3"/>
<dbReference type="AlphaFoldDB" id="O18168"/>
<dbReference type="RefSeq" id="NP_492964.1">
    <property type="nucleotide sequence ID" value="NM_060563.1"/>
</dbReference>